<dbReference type="AlphaFoldDB" id="A0A7W6M7W8"/>
<feature type="chain" id="PRO_5030526393" evidence="1">
    <location>
        <begin position="21"/>
        <end position="101"/>
    </location>
</feature>
<evidence type="ECO:0000256" key="1">
    <source>
        <dbReference type="SAM" id="SignalP"/>
    </source>
</evidence>
<accession>A0A7W6M7W8</accession>
<gene>
    <name evidence="2" type="ORF">GGR93_001530</name>
</gene>
<name>A0A7W6M7W8_9RHOB</name>
<dbReference type="RefSeq" id="WP_025057421.1">
    <property type="nucleotide sequence ID" value="NZ_JACIFU010000002.1"/>
</dbReference>
<reference evidence="2 3" key="1">
    <citation type="submission" date="2020-08" db="EMBL/GenBank/DDBJ databases">
        <title>Genomic Encyclopedia of Type Strains, Phase IV (KMG-IV): sequencing the most valuable type-strain genomes for metagenomic binning, comparative biology and taxonomic classification.</title>
        <authorList>
            <person name="Goeker M."/>
        </authorList>
    </citation>
    <scope>NUCLEOTIDE SEQUENCE [LARGE SCALE GENOMIC DNA]</scope>
    <source>
        <strain evidence="2 3">DSM 101015</strain>
    </source>
</reference>
<evidence type="ECO:0000313" key="2">
    <source>
        <dbReference type="EMBL" id="MBB4173757.1"/>
    </source>
</evidence>
<evidence type="ECO:0000313" key="3">
    <source>
        <dbReference type="Proteomes" id="UP000565745"/>
    </source>
</evidence>
<protein>
    <submittedName>
        <fullName evidence="2">Uncharacterized protein</fullName>
    </submittedName>
</protein>
<comment type="caution">
    <text evidence="2">The sequence shown here is derived from an EMBL/GenBank/DDBJ whole genome shotgun (WGS) entry which is preliminary data.</text>
</comment>
<proteinExistence type="predicted"/>
<dbReference type="Proteomes" id="UP000565745">
    <property type="component" value="Unassembled WGS sequence"/>
</dbReference>
<keyword evidence="1" id="KW-0732">Signal</keyword>
<sequence length="101" mass="10070">MKKILAVAATLSLTATATLANQNYPIEVIKDGTIYNCGAVLTVTDGVKTRNCIEVGGVNEAGGGLFATGLGGIGLVGGIAALMLVGIVATNDDNDTTISTD</sequence>
<feature type="signal peptide" evidence="1">
    <location>
        <begin position="1"/>
        <end position="20"/>
    </location>
</feature>
<dbReference type="EMBL" id="JACIFU010000002">
    <property type="protein sequence ID" value="MBB4173757.1"/>
    <property type="molecule type" value="Genomic_DNA"/>
</dbReference>
<keyword evidence="3" id="KW-1185">Reference proteome</keyword>
<organism evidence="2 3">
    <name type="scientific">Sulfitobacter noctilucicola</name>
    <dbReference type="NCBI Taxonomy" id="1342301"/>
    <lineage>
        <taxon>Bacteria</taxon>
        <taxon>Pseudomonadati</taxon>
        <taxon>Pseudomonadota</taxon>
        <taxon>Alphaproteobacteria</taxon>
        <taxon>Rhodobacterales</taxon>
        <taxon>Roseobacteraceae</taxon>
        <taxon>Sulfitobacter</taxon>
    </lineage>
</organism>